<protein>
    <recommendedName>
        <fullName evidence="7">Dihydroorotate dehydrogenase catalytic domain-containing protein</fullName>
    </recommendedName>
</protein>
<dbReference type="InterPro" id="IPR013785">
    <property type="entry name" value="Aldolase_TIM"/>
</dbReference>
<dbReference type="OrthoDB" id="14784at2759"/>
<feature type="domain" description="Dihydroorotate dehydrogenase catalytic" evidence="7">
    <location>
        <begin position="185"/>
        <end position="419"/>
    </location>
</feature>
<keyword evidence="9" id="KW-1185">Reference proteome</keyword>
<comment type="cofactor">
    <cofactor evidence="1">
        <name>FMN</name>
        <dbReference type="ChEBI" id="CHEBI:58210"/>
    </cofactor>
</comment>
<evidence type="ECO:0000259" key="7">
    <source>
        <dbReference type="Pfam" id="PF01180"/>
    </source>
</evidence>
<dbReference type="PANTHER" id="PTHR48109">
    <property type="entry name" value="DIHYDROOROTATE DEHYDROGENASE (QUINONE), MITOCHONDRIAL-RELATED"/>
    <property type="match status" value="1"/>
</dbReference>
<keyword evidence="5" id="KW-0665">Pyrimidine biosynthesis</keyword>
<dbReference type="GO" id="GO:0004152">
    <property type="term" value="F:dihydroorotate dehydrogenase activity"/>
    <property type="evidence" value="ECO:0007669"/>
    <property type="project" value="TreeGrafter"/>
</dbReference>
<evidence type="ECO:0000256" key="2">
    <source>
        <dbReference type="ARBA" id="ARBA00004725"/>
    </source>
</evidence>
<dbReference type="GO" id="GO:0006221">
    <property type="term" value="P:pyrimidine nucleotide biosynthetic process"/>
    <property type="evidence" value="ECO:0007669"/>
    <property type="project" value="UniProtKB-KW"/>
</dbReference>
<dbReference type="AlphaFoldDB" id="A0A835SMW6"/>
<evidence type="ECO:0000313" key="8">
    <source>
        <dbReference type="EMBL" id="KAG2430102.1"/>
    </source>
</evidence>
<keyword evidence="6" id="KW-0560">Oxidoreductase</keyword>
<dbReference type="PANTHER" id="PTHR48109:SF1">
    <property type="entry name" value="DIHYDROOROTATE DEHYDROGENASE (FUMARATE)"/>
    <property type="match status" value="1"/>
</dbReference>
<sequence length="449" mass="45393">MSGVLTCTIAPPMRSEQDPFPSTSYCYDIDKTWKSNIQGLPERCRGLPPAVRDWAPADKWVDFCGHQLASPLGVAAGPLLSSEWVALAAGRGYDCLTYKTIRSHAHAGHGLPNVMFLAVEEQQQLQAAGASCQQPLTTRAPYPPGVPLATADAAAAAAAATAKAAKAAAAALSPAAAASAVSPLAITNSFGMPSQGPERLAADIPAAAAALRPGQMMVVSVTGTPGRPGLTFTEDLVAAAAVAVDAGATCLEVNLSCPNVGGSHVALYLDAPAVEATVRELRAALAQRAAANGGGGGVPPIALKVGAYPDADSLRRVAQCAAAAGAAAMSGINGLSRRVELPAALGGGPALGADRPTSGVCGDPIRAAGLDFVATARQVIAADSLPLQVIGVGGVTRAEHAMKYLQAGADIVQAATGFMWCPDLGLDFQRLWQQAGYCVPPADGRGGRQ</sequence>
<dbReference type="SUPFAM" id="SSF51395">
    <property type="entry name" value="FMN-linked oxidoreductases"/>
    <property type="match status" value="1"/>
</dbReference>
<evidence type="ECO:0000256" key="5">
    <source>
        <dbReference type="ARBA" id="ARBA00022975"/>
    </source>
</evidence>
<dbReference type="GO" id="GO:0005737">
    <property type="term" value="C:cytoplasm"/>
    <property type="evidence" value="ECO:0007669"/>
    <property type="project" value="InterPro"/>
</dbReference>
<dbReference type="Gene3D" id="3.20.20.70">
    <property type="entry name" value="Aldolase class I"/>
    <property type="match status" value="1"/>
</dbReference>
<comment type="pathway">
    <text evidence="2">Pyrimidine metabolism; UMP biosynthesis via de novo pathway.</text>
</comment>
<keyword evidence="3" id="KW-0285">Flavoprotein</keyword>
<dbReference type="InterPro" id="IPR005720">
    <property type="entry name" value="Dihydroorotate_DH_cat"/>
</dbReference>
<evidence type="ECO:0000256" key="1">
    <source>
        <dbReference type="ARBA" id="ARBA00001917"/>
    </source>
</evidence>
<accession>A0A835SMW6</accession>
<proteinExistence type="predicted"/>
<dbReference type="Pfam" id="PF01180">
    <property type="entry name" value="DHO_dh"/>
    <property type="match status" value="1"/>
</dbReference>
<dbReference type="Proteomes" id="UP000650467">
    <property type="component" value="Unassembled WGS sequence"/>
</dbReference>
<comment type="caution">
    <text evidence="8">The sequence shown here is derived from an EMBL/GenBank/DDBJ whole genome shotgun (WGS) entry which is preliminary data.</text>
</comment>
<keyword evidence="4" id="KW-0288">FMN</keyword>
<evidence type="ECO:0000313" key="9">
    <source>
        <dbReference type="Proteomes" id="UP000650467"/>
    </source>
</evidence>
<organism evidence="8 9">
    <name type="scientific">Chlamydomonas incerta</name>
    <dbReference type="NCBI Taxonomy" id="51695"/>
    <lineage>
        <taxon>Eukaryota</taxon>
        <taxon>Viridiplantae</taxon>
        <taxon>Chlorophyta</taxon>
        <taxon>core chlorophytes</taxon>
        <taxon>Chlorophyceae</taxon>
        <taxon>CS clade</taxon>
        <taxon>Chlamydomonadales</taxon>
        <taxon>Chlamydomonadaceae</taxon>
        <taxon>Chlamydomonas</taxon>
    </lineage>
</organism>
<evidence type="ECO:0000256" key="4">
    <source>
        <dbReference type="ARBA" id="ARBA00022643"/>
    </source>
</evidence>
<dbReference type="EMBL" id="JAEHOC010000028">
    <property type="protein sequence ID" value="KAG2430102.1"/>
    <property type="molecule type" value="Genomic_DNA"/>
</dbReference>
<evidence type="ECO:0000256" key="6">
    <source>
        <dbReference type="ARBA" id="ARBA00023002"/>
    </source>
</evidence>
<evidence type="ECO:0000256" key="3">
    <source>
        <dbReference type="ARBA" id="ARBA00022630"/>
    </source>
</evidence>
<reference evidence="8" key="1">
    <citation type="journal article" date="2020" name="bioRxiv">
        <title>Comparative genomics of Chlamydomonas.</title>
        <authorList>
            <person name="Craig R.J."/>
            <person name="Hasan A.R."/>
            <person name="Ness R.W."/>
            <person name="Keightley P.D."/>
        </authorList>
    </citation>
    <scope>NUCLEOTIDE SEQUENCE</scope>
    <source>
        <strain evidence="8">SAG 7.73</strain>
    </source>
</reference>
<name>A0A835SMW6_CHLIN</name>
<dbReference type="InterPro" id="IPR050074">
    <property type="entry name" value="DHO_dehydrogenase"/>
</dbReference>
<dbReference type="GO" id="GO:0006207">
    <property type="term" value="P:'de novo' pyrimidine nucleobase biosynthetic process"/>
    <property type="evidence" value="ECO:0007669"/>
    <property type="project" value="TreeGrafter"/>
</dbReference>
<gene>
    <name evidence="8" type="ORF">HXX76_010201</name>
</gene>